<dbReference type="SMART" id="SM00239">
    <property type="entry name" value="C2"/>
    <property type="match status" value="1"/>
</dbReference>
<dbReference type="InterPro" id="IPR045052">
    <property type="entry name" value="Copine"/>
</dbReference>
<dbReference type="Pfam" id="PF07002">
    <property type="entry name" value="Copine"/>
    <property type="match status" value="1"/>
</dbReference>
<comment type="caution">
    <text evidence="2">The sequence shown here is derived from an EMBL/GenBank/DDBJ whole genome shotgun (WGS) entry which is preliminary data.</text>
</comment>
<dbReference type="GeneID" id="94832693"/>
<dbReference type="Proteomes" id="UP000179807">
    <property type="component" value="Unassembled WGS sequence"/>
</dbReference>
<dbReference type="SUPFAM" id="SSF49562">
    <property type="entry name" value="C2 domain (Calcium/lipid-binding domain, CaLB)"/>
    <property type="match status" value="1"/>
</dbReference>
<name>A0A1J4KU54_9EUKA</name>
<accession>A0A1J4KU54</accession>
<dbReference type="PROSITE" id="PS50004">
    <property type="entry name" value="C2"/>
    <property type="match status" value="1"/>
</dbReference>
<dbReference type="VEuPathDB" id="TrichDB:TRFO_14733"/>
<dbReference type="PANTHER" id="PTHR10857:SF106">
    <property type="entry name" value="C2 DOMAIN-CONTAINING PROTEIN"/>
    <property type="match status" value="1"/>
</dbReference>
<gene>
    <name evidence="2" type="ORF">TRFO_14733</name>
</gene>
<dbReference type="GO" id="GO:0005886">
    <property type="term" value="C:plasma membrane"/>
    <property type="evidence" value="ECO:0007669"/>
    <property type="project" value="TreeGrafter"/>
</dbReference>
<keyword evidence="3" id="KW-1185">Reference proteome</keyword>
<dbReference type="InterPro" id="IPR035892">
    <property type="entry name" value="C2_domain_sf"/>
</dbReference>
<dbReference type="GO" id="GO:0071277">
    <property type="term" value="P:cellular response to calcium ion"/>
    <property type="evidence" value="ECO:0007669"/>
    <property type="project" value="TreeGrafter"/>
</dbReference>
<evidence type="ECO:0000313" key="2">
    <source>
        <dbReference type="EMBL" id="OHT14809.1"/>
    </source>
</evidence>
<dbReference type="Pfam" id="PF00168">
    <property type="entry name" value="C2"/>
    <property type="match status" value="1"/>
</dbReference>
<organism evidence="2 3">
    <name type="scientific">Tritrichomonas foetus</name>
    <dbReference type="NCBI Taxonomy" id="1144522"/>
    <lineage>
        <taxon>Eukaryota</taxon>
        <taxon>Metamonada</taxon>
        <taxon>Parabasalia</taxon>
        <taxon>Tritrichomonadida</taxon>
        <taxon>Tritrichomonadidae</taxon>
        <taxon>Tritrichomonas</taxon>
    </lineage>
</organism>
<dbReference type="GO" id="GO:0005544">
    <property type="term" value="F:calcium-dependent phospholipid binding"/>
    <property type="evidence" value="ECO:0007669"/>
    <property type="project" value="InterPro"/>
</dbReference>
<evidence type="ECO:0000259" key="1">
    <source>
        <dbReference type="PROSITE" id="PS50004"/>
    </source>
</evidence>
<dbReference type="AlphaFoldDB" id="A0A1J4KU54"/>
<dbReference type="EMBL" id="MLAK01000314">
    <property type="protein sequence ID" value="OHT14809.1"/>
    <property type="molecule type" value="Genomic_DNA"/>
</dbReference>
<dbReference type="InterPro" id="IPR000008">
    <property type="entry name" value="C2_dom"/>
</dbReference>
<dbReference type="Gene3D" id="2.60.40.150">
    <property type="entry name" value="C2 domain"/>
    <property type="match status" value="1"/>
</dbReference>
<sequence>MSHSFTTHDFLPENYLEEITACVNGHRYGPMTFDRRVINISVSATSLPNSGLFSKKDPMCALFLDGPKGHREYARTEVCWNSLNPQWVRPFNIGIYPDTSEVLIFCIYDINSPNISLENQKLIGSAQIDLVDLLNASDHTVELDLYHAQKQKLIGTIKLVWADIDFSVFGSVAFNFRLENMATSKFSRISPFFIVQRMIPQANQFVSVYKSKIKEHSKHPEWLSVELNLQSVCGGDLDCMLRFLFFDNLPRKSDDSFGFFDTTLRALMETPRFEVVNKKGIHSALFVVEYITRIENPRYYDFTIRGVKLQPMIAIDFSSTDIDAFYSNRLQHVDTGLFSYQAAMTDVCDATRRLTEGQPYMGYGFADFQQGPKVFPITMNIQDESVSTIRALLSAYTLAKRKTIYPRQATLQPLIAKGREIARKRWEEDRNVTLLIILTNGVFVDLQKAIDELVEAEDEPLIVLMMAMSGTRRDLESKIVKQNGKLVHSNGRRAKRQLINIVVYHDNKVYPDHKLVVRVKPLIKNMAVGFLMYANLLPV</sequence>
<proteinExistence type="predicted"/>
<dbReference type="RefSeq" id="XP_068367945.1">
    <property type="nucleotide sequence ID" value="XM_068497989.1"/>
</dbReference>
<dbReference type="PANTHER" id="PTHR10857">
    <property type="entry name" value="COPINE"/>
    <property type="match status" value="1"/>
</dbReference>
<reference evidence="2" key="1">
    <citation type="submission" date="2016-10" db="EMBL/GenBank/DDBJ databases">
        <authorList>
            <person name="Benchimol M."/>
            <person name="Almeida L.G."/>
            <person name="Vasconcelos A.T."/>
            <person name="Perreira-Neves A."/>
            <person name="Rosa I.A."/>
            <person name="Tasca T."/>
            <person name="Bogo M.R."/>
            <person name="de Souza W."/>
        </authorList>
    </citation>
    <scope>NUCLEOTIDE SEQUENCE [LARGE SCALE GENOMIC DNA]</scope>
    <source>
        <strain evidence="2">K</strain>
    </source>
</reference>
<dbReference type="InterPro" id="IPR010734">
    <property type="entry name" value="Copine_C"/>
</dbReference>
<feature type="domain" description="C2" evidence="1">
    <location>
        <begin position="18"/>
        <end position="143"/>
    </location>
</feature>
<evidence type="ECO:0000313" key="3">
    <source>
        <dbReference type="Proteomes" id="UP000179807"/>
    </source>
</evidence>
<dbReference type="OrthoDB" id="5855668at2759"/>
<protein>
    <recommendedName>
        <fullName evidence="1">C2 domain-containing protein</fullName>
    </recommendedName>
</protein>